<dbReference type="Pfam" id="PF01546">
    <property type="entry name" value="Peptidase_M20"/>
    <property type="match status" value="1"/>
</dbReference>
<dbReference type="GO" id="GO:0016787">
    <property type="term" value="F:hydrolase activity"/>
    <property type="evidence" value="ECO:0007669"/>
    <property type="project" value="UniProtKB-KW"/>
</dbReference>
<sequence length="416" mass="44861">MTIAEHCLSEISSNELISIASDLVAIPSFKGEETPMAKHLCAWCSERGYSVEMDEVDPGRFQVVATLKGTGGGRSLMFNGHTDINSLTRGWTRDPWTAWVEGDKLFGHGVQNMKGGLACIMMAAEAVRRAKVPLSGDLMLAFVVGETQGGEGMHHLMKRGVRTDMAVITEPFGSSNIATIHSGIVHFAIHVLGRSGHLSRRENTIHAVNKMTSVLNKLDQIQFSCAPYPQLPALPRLNVGSIIGGRGPEYLSEPPYIPDYCTIVVDVHFVPGQTVNDVIGDVRAVLEGIKANDPDFVYEIEMPPPATIKGRRRLVMNPVDLPVDEEIVQVLSKSYTDVTGERISHVGAVLPTSYSACDTSWLCEAGIPAVNYGPLTGFQSAGQEGAYAIISEMETVTKVLALAACNICQPSTPIAC</sequence>
<dbReference type="PANTHER" id="PTHR43808:SF25">
    <property type="entry name" value="PEPTIDASE M20 DIMERISATION DOMAIN-CONTAINING PROTEIN"/>
    <property type="match status" value="1"/>
</dbReference>
<dbReference type="InterPro" id="IPR002933">
    <property type="entry name" value="Peptidase_M20"/>
</dbReference>
<dbReference type="RefSeq" id="WP_214393486.1">
    <property type="nucleotide sequence ID" value="NZ_JAFLWW010000013.1"/>
</dbReference>
<reference evidence="4" key="2">
    <citation type="submission" date="2021-03" db="EMBL/GenBank/DDBJ databases">
        <authorList>
            <person name="Artuso I."/>
            <person name="Turrini P."/>
            <person name="Pirolo M."/>
            <person name="Lugli G.A."/>
            <person name="Ventura M."/>
            <person name="Visca P."/>
        </authorList>
    </citation>
    <scope>NUCLEOTIDE SEQUENCE</scope>
    <source>
        <strain evidence="4">LMG 26462</strain>
    </source>
</reference>
<dbReference type="Pfam" id="PF07687">
    <property type="entry name" value="M20_dimer"/>
    <property type="match status" value="1"/>
</dbReference>
<dbReference type="SUPFAM" id="SSF53187">
    <property type="entry name" value="Zn-dependent exopeptidases"/>
    <property type="match status" value="1"/>
</dbReference>
<evidence type="ECO:0000256" key="2">
    <source>
        <dbReference type="ARBA" id="ARBA00022801"/>
    </source>
</evidence>
<organism evidence="4 5">
    <name type="scientific">Aminobacter anthyllidis</name>
    <dbReference type="NCBI Taxonomy" id="1035067"/>
    <lineage>
        <taxon>Bacteria</taxon>
        <taxon>Pseudomonadati</taxon>
        <taxon>Pseudomonadota</taxon>
        <taxon>Alphaproteobacteria</taxon>
        <taxon>Hyphomicrobiales</taxon>
        <taxon>Phyllobacteriaceae</taxon>
        <taxon>Aminobacter</taxon>
    </lineage>
</organism>
<protein>
    <submittedName>
        <fullName evidence="4">M20/M25/M40 family metallo-hydrolase</fullName>
    </submittedName>
</protein>
<reference evidence="4" key="1">
    <citation type="journal article" date="2021" name="Microorganisms">
        <title>Phylogenomic Reconstruction and Metabolic Potential of the Genus Aminobacter.</title>
        <authorList>
            <person name="Artuso I."/>
            <person name="Turrini P."/>
            <person name="Pirolo M."/>
            <person name="Lugli G.A."/>
            <person name="Ventura M."/>
            <person name="Visca P."/>
        </authorList>
    </citation>
    <scope>NUCLEOTIDE SEQUENCE</scope>
    <source>
        <strain evidence="4">LMG 26462</strain>
    </source>
</reference>
<dbReference type="Gene3D" id="3.40.630.10">
    <property type="entry name" value="Zn peptidases"/>
    <property type="match status" value="2"/>
</dbReference>
<feature type="domain" description="Peptidase M20 dimerisation" evidence="3">
    <location>
        <begin position="181"/>
        <end position="291"/>
    </location>
</feature>
<proteinExistence type="predicted"/>
<dbReference type="Proteomes" id="UP001138921">
    <property type="component" value="Unassembled WGS sequence"/>
</dbReference>
<keyword evidence="5" id="KW-1185">Reference proteome</keyword>
<name>A0A9X1D7W6_9HYPH</name>
<dbReference type="SUPFAM" id="SSF55031">
    <property type="entry name" value="Bacterial exopeptidase dimerisation domain"/>
    <property type="match status" value="1"/>
</dbReference>
<gene>
    <name evidence="4" type="ORF">J1C56_29430</name>
</gene>
<dbReference type="InterPro" id="IPR036264">
    <property type="entry name" value="Bact_exopeptidase_dim_dom"/>
</dbReference>
<keyword evidence="2" id="KW-0378">Hydrolase</keyword>
<evidence type="ECO:0000313" key="4">
    <source>
        <dbReference type="EMBL" id="MBT1159677.1"/>
    </source>
</evidence>
<dbReference type="InterPro" id="IPR011650">
    <property type="entry name" value="Peptidase_M20_dimer"/>
</dbReference>
<dbReference type="AlphaFoldDB" id="A0A9X1D7W6"/>
<evidence type="ECO:0000313" key="5">
    <source>
        <dbReference type="Proteomes" id="UP001138921"/>
    </source>
</evidence>
<dbReference type="EMBL" id="JAFLWW010000013">
    <property type="protein sequence ID" value="MBT1159677.1"/>
    <property type="molecule type" value="Genomic_DNA"/>
</dbReference>
<comment type="caution">
    <text evidence="4">The sequence shown here is derived from an EMBL/GenBank/DDBJ whole genome shotgun (WGS) entry which is preliminary data.</text>
</comment>
<keyword evidence="1" id="KW-0479">Metal-binding</keyword>
<dbReference type="PANTHER" id="PTHR43808">
    <property type="entry name" value="ACETYLORNITHINE DEACETYLASE"/>
    <property type="match status" value="1"/>
</dbReference>
<accession>A0A9X1D7W6</accession>
<dbReference type="GO" id="GO:0046872">
    <property type="term" value="F:metal ion binding"/>
    <property type="evidence" value="ECO:0007669"/>
    <property type="project" value="UniProtKB-KW"/>
</dbReference>
<evidence type="ECO:0000259" key="3">
    <source>
        <dbReference type="Pfam" id="PF07687"/>
    </source>
</evidence>
<dbReference type="InterPro" id="IPR050072">
    <property type="entry name" value="Peptidase_M20A"/>
</dbReference>
<evidence type="ECO:0000256" key="1">
    <source>
        <dbReference type="ARBA" id="ARBA00022723"/>
    </source>
</evidence>